<reference evidence="13" key="3">
    <citation type="submission" date="2025-09" db="UniProtKB">
        <authorList>
            <consortium name="Ensembl"/>
        </authorList>
    </citation>
    <scope>IDENTIFICATION</scope>
</reference>
<protein>
    <recommendedName>
        <fullName evidence="10">Cytochrome c oxidase subunit 4</fullName>
    </recommendedName>
</protein>
<evidence type="ECO:0000256" key="3">
    <source>
        <dbReference type="ARBA" id="ARBA00008135"/>
    </source>
</evidence>
<evidence type="ECO:0000256" key="9">
    <source>
        <dbReference type="ARBA" id="ARBA00023136"/>
    </source>
</evidence>
<proteinExistence type="inferred from homology"/>
<dbReference type="InterPro" id="IPR004203">
    <property type="entry name" value="Cyt_c_oxidase_su4_fam"/>
</dbReference>
<evidence type="ECO:0000256" key="1">
    <source>
        <dbReference type="ARBA" id="ARBA00004434"/>
    </source>
</evidence>
<keyword evidence="6 10" id="KW-0999">Mitochondrion inner membrane</keyword>
<dbReference type="FunFam" id="1.10.442.10:FF:000001">
    <property type="entry name" value="Cytochrome c oxidase subunit 4 isoform 1"/>
    <property type="match status" value="1"/>
</dbReference>
<evidence type="ECO:0000256" key="2">
    <source>
        <dbReference type="ARBA" id="ARBA00004673"/>
    </source>
</evidence>
<dbReference type="InterPro" id="IPR013288">
    <property type="entry name" value="Cyt_c_oxidase_su4"/>
</dbReference>
<dbReference type="SUPFAM" id="SSF81406">
    <property type="entry name" value="Mitochondrial cytochrome c oxidase subunit IV"/>
    <property type="match status" value="1"/>
</dbReference>
<evidence type="ECO:0000256" key="6">
    <source>
        <dbReference type="ARBA" id="ARBA00022792"/>
    </source>
</evidence>
<evidence type="ECO:0000313" key="13">
    <source>
        <dbReference type="Ensembl" id="ENSDCDP00010011703.1"/>
    </source>
</evidence>
<dbReference type="PRINTS" id="PR01873">
    <property type="entry name" value="CYTCOXIDASE4"/>
</dbReference>
<feature type="chain" id="PRO_5044260491" description="Cytochrome c oxidase subunit 4" evidence="12">
    <location>
        <begin position="18"/>
        <end position="176"/>
    </location>
</feature>
<dbReference type="Gene3D" id="1.10.442.10">
    <property type="entry name" value="Cytochrome c oxidase subunit IV"/>
    <property type="match status" value="1"/>
</dbReference>
<evidence type="ECO:0000256" key="12">
    <source>
        <dbReference type="SAM" id="SignalP"/>
    </source>
</evidence>
<dbReference type="Proteomes" id="UP000694580">
    <property type="component" value="Chromosome 10"/>
</dbReference>
<gene>
    <name evidence="13" type="primary">COX4I2</name>
</gene>
<keyword evidence="14" id="KW-1185">Reference proteome</keyword>
<keyword evidence="7 10" id="KW-1133">Transmembrane helix</keyword>
<dbReference type="Ensembl" id="ENSDCDT00010012267.1">
    <property type="protein sequence ID" value="ENSDCDP00010011703.1"/>
    <property type="gene ID" value="ENSDCDG00010005220.1"/>
</dbReference>
<evidence type="ECO:0000256" key="10">
    <source>
        <dbReference type="RuleBase" id="RU367145"/>
    </source>
</evidence>
<keyword evidence="5 10" id="KW-0812">Transmembrane</keyword>
<dbReference type="AlphaFoldDB" id="A0AAY4ASA5"/>
<accession>A0AAY4ASA5</accession>
<dbReference type="GO" id="GO:0045277">
    <property type="term" value="C:respiratory chain complex IV"/>
    <property type="evidence" value="ECO:0007669"/>
    <property type="project" value="InterPro"/>
</dbReference>
<dbReference type="PANTHER" id="PTHR10707:SF15">
    <property type="entry name" value="CYTOCHROME C OXIDASE SUBUNIT 4"/>
    <property type="match status" value="1"/>
</dbReference>
<keyword evidence="12" id="KW-0732">Signal</keyword>
<dbReference type="GO" id="GO:0006123">
    <property type="term" value="P:mitochondrial electron transport, cytochrome c to oxygen"/>
    <property type="evidence" value="ECO:0007669"/>
    <property type="project" value="InterPro"/>
</dbReference>
<keyword evidence="8 10" id="KW-0496">Mitochondrion</keyword>
<comment type="subcellular location">
    <subcellularLocation>
        <location evidence="1 10">Mitochondrion inner membrane</location>
        <topology evidence="1 10">Single-pass membrane protein</topology>
    </subcellularLocation>
</comment>
<evidence type="ECO:0000256" key="5">
    <source>
        <dbReference type="ARBA" id="ARBA00022692"/>
    </source>
</evidence>
<evidence type="ECO:0000313" key="14">
    <source>
        <dbReference type="Proteomes" id="UP000694580"/>
    </source>
</evidence>
<dbReference type="InterPro" id="IPR036639">
    <property type="entry name" value="Cyt_c_oxidase_su4_sf"/>
</dbReference>
<dbReference type="GO" id="GO:0005743">
    <property type="term" value="C:mitochondrial inner membrane"/>
    <property type="evidence" value="ECO:0007669"/>
    <property type="project" value="UniProtKB-SubCell"/>
</dbReference>
<reference evidence="13 14" key="1">
    <citation type="submission" date="2020-06" db="EMBL/GenBank/DDBJ databases">
        <authorList>
            <consortium name="Wellcome Sanger Institute Data Sharing"/>
        </authorList>
    </citation>
    <scope>NUCLEOTIDE SEQUENCE [LARGE SCALE GENOMIC DNA]</scope>
</reference>
<evidence type="ECO:0000256" key="7">
    <source>
        <dbReference type="ARBA" id="ARBA00022989"/>
    </source>
</evidence>
<evidence type="ECO:0000256" key="8">
    <source>
        <dbReference type="ARBA" id="ARBA00023128"/>
    </source>
</evidence>
<organism evidence="13 14">
    <name type="scientific">Denticeps clupeoides</name>
    <name type="common">denticle herring</name>
    <dbReference type="NCBI Taxonomy" id="299321"/>
    <lineage>
        <taxon>Eukaryota</taxon>
        <taxon>Metazoa</taxon>
        <taxon>Chordata</taxon>
        <taxon>Craniata</taxon>
        <taxon>Vertebrata</taxon>
        <taxon>Euteleostomi</taxon>
        <taxon>Actinopterygii</taxon>
        <taxon>Neopterygii</taxon>
        <taxon>Teleostei</taxon>
        <taxon>Clupei</taxon>
        <taxon>Clupeiformes</taxon>
        <taxon>Denticipitoidei</taxon>
        <taxon>Denticipitidae</taxon>
        <taxon>Denticeps</taxon>
    </lineage>
</organism>
<evidence type="ECO:0000256" key="11">
    <source>
        <dbReference type="SAM" id="MobiDB-lite"/>
    </source>
</evidence>
<comment type="function">
    <text evidence="10">Component of the cytochrome c oxidase, the last enzyme in the mitochondrial electron transport chain which drives oxidative phosphorylation.</text>
</comment>
<feature type="signal peptide" evidence="12">
    <location>
        <begin position="1"/>
        <end position="17"/>
    </location>
</feature>
<name>A0AAY4ASA5_9TELE</name>
<reference evidence="13" key="2">
    <citation type="submission" date="2025-08" db="UniProtKB">
        <authorList>
            <consortium name="Ensembl"/>
        </authorList>
    </citation>
    <scope>IDENTIFICATION</scope>
</reference>
<dbReference type="Pfam" id="PF02936">
    <property type="entry name" value="COX4"/>
    <property type="match status" value="1"/>
</dbReference>
<dbReference type="CDD" id="cd00922">
    <property type="entry name" value="Cyt_c_Oxidase_IV"/>
    <property type="match status" value="1"/>
</dbReference>
<evidence type="ECO:0000256" key="4">
    <source>
        <dbReference type="ARBA" id="ARBA00011485"/>
    </source>
</evidence>
<dbReference type="PANTHER" id="PTHR10707">
    <property type="entry name" value="CYTOCHROME C OXIDASE SUBUNIT IV"/>
    <property type="match status" value="1"/>
</dbReference>
<keyword evidence="9 10" id="KW-0472">Membrane</keyword>
<comment type="similarity">
    <text evidence="3 10">Belongs to the cytochrome c oxidase IV family.</text>
</comment>
<feature type="region of interest" description="Disordered" evidence="11">
    <location>
        <begin position="56"/>
        <end position="77"/>
    </location>
</feature>
<comment type="subunit">
    <text evidence="4">Component of the cytochrome c oxidase (complex IV, CIV), a multisubunit enzyme composed of 14 subunits. The complex is composed of a catalytic core of 3 subunits MT-CO1, MT-CO2 and MT-CO3, encoded in the mitochondrial DNA, and 11 supernumerary subunits COX4I, COX5A, COX5B, COX6A, COX6B, COX6C, COX7A, COX7B, COX7C, COX8 and NDUFA4, which are encoded in the nuclear genome. The complex exists as a monomer or a dimer and forms supercomplexes (SCs) in the inner mitochondrial membrane with NADH-ubiquinone oxidoreductase (complex I, CI) and ubiquinol-cytochrome c oxidoreductase (cytochrome b-c1 complex, complex III, CIII), resulting in different assemblies (supercomplex SCI(1)III(2)IV(1) and megacomplex MCI(2)III(2)IV(2)).</text>
</comment>
<comment type="pathway">
    <text evidence="2 10">Energy metabolism; oxidative phosphorylation.</text>
</comment>
<feature type="transmembrane region" description="Helical" evidence="10">
    <location>
        <begin position="111"/>
        <end position="134"/>
    </location>
</feature>
<sequence length="176" mass="20214">MLSVGHMGTLLARRAAAALLSTGSARMMASHGHEVSQQTDMSLPMYWDRLDTPLPDKPHQEQLSATDQALKRKETGPWTQLTKEEKIALYRLMFDKTYAEMKKPTNEWKTVIGGILFFIGLTGLVVLWQTHYVYPPAPRTFDPEWQAQQVKRMLDMRVGPVEGFSSKWDYEKGQWK</sequence>
<dbReference type="GeneTree" id="ENSGT00390000002407"/>